<dbReference type="PROSITE" id="PS51257">
    <property type="entry name" value="PROKAR_LIPOPROTEIN"/>
    <property type="match status" value="1"/>
</dbReference>
<feature type="domain" description="Ig-like" evidence="1">
    <location>
        <begin position="88"/>
        <end position="162"/>
    </location>
</feature>
<dbReference type="PROSITE" id="PS51318">
    <property type="entry name" value="TAT"/>
    <property type="match status" value="1"/>
</dbReference>
<accession>A0A8U0HVJ8</accession>
<organism evidence="2 3">
    <name type="scientific">Halorussus limi</name>
    <dbReference type="NCBI Taxonomy" id="2938695"/>
    <lineage>
        <taxon>Archaea</taxon>
        <taxon>Methanobacteriati</taxon>
        <taxon>Methanobacteriota</taxon>
        <taxon>Stenosarchaea group</taxon>
        <taxon>Halobacteria</taxon>
        <taxon>Halobacteriales</taxon>
        <taxon>Haladaptataceae</taxon>
        <taxon>Halorussus</taxon>
    </lineage>
</organism>
<dbReference type="KEGG" id="halx:M0R89_03525"/>
<dbReference type="AlphaFoldDB" id="A0A8U0HVJ8"/>
<gene>
    <name evidence="2" type="ORF">M0R89_03525</name>
</gene>
<keyword evidence="3" id="KW-1185">Reference proteome</keyword>
<dbReference type="RefSeq" id="WP_248651188.1">
    <property type="nucleotide sequence ID" value="NZ_CP096659.1"/>
</dbReference>
<evidence type="ECO:0000313" key="3">
    <source>
        <dbReference type="Proteomes" id="UP000830729"/>
    </source>
</evidence>
<name>A0A8U0HVJ8_9EURY</name>
<dbReference type="InterPro" id="IPR058929">
    <property type="entry name" value="Ig_halo"/>
</dbReference>
<protein>
    <recommendedName>
        <fullName evidence="1">Ig-like domain-containing protein</fullName>
    </recommendedName>
</protein>
<sequence>MGRDLRSSLTRRRLLAFGGSALAASVSGCLSSVPFAGGPPDVREESDPPDRGVPAAITDLSADATVATLAVGRGSDHHQVWVWNATERSREVTVGIAGGADAEPWFSKRYALDAGANLAIDLRESGDYAITVGLGDREKIVEVPESRFDCNESATDVAIRADRIESASISTSEGCGGR</sequence>
<evidence type="ECO:0000259" key="1">
    <source>
        <dbReference type="Pfam" id="PF25942"/>
    </source>
</evidence>
<dbReference type="GeneID" id="72184238"/>
<dbReference type="InterPro" id="IPR006311">
    <property type="entry name" value="TAT_signal"/>
</dbReference>
<reference evidence="2 3" key="1">
    <citation type="submission" date="2022-04" db="EMBL/GenBank/DDBJ databases">
        <title>Diverse halophilic archaea isolated from saline environments.</title>
        <authorList>
            <person name="Cui H.-L."/>
        </authorList>
    </citation>
    <scope>NUCLEOTIDE SEQUENCE [LARGE SCALE GENOMIC DNA]</scope>
    <source>
        <strain evidence="2 3">XZYJT49</strain>
    </source>
</reference>
<evidence type="ECO:0000313" key="2">
    <source>
        <dbReference type="EMBL" id="UPV75145.1"/>
    </source>
</evidence>
<dbReference type="Proteomes" id="UP000830729">
    <property type="component" value="Chromosome"/>
</dbReference>
<proteinExistence type="predicted"/>
<dbReference type="EMBL" id="CP096659">
    <property type="protein sequence ID" value="UPV75145.1"/>
    <property type="molecule type" value="Genomic_DNA"/>
</dbReference>
<dbReference type="Pfam" id="PF25942">
    <property type="entry name" value="Ig_halo"/>
    <property type="match status" value="1"/>
</dbReference>